<reference evidence="5" key="2">
    <citation type="submission" date="2025-08" db="UniProtKB">
        <authorList>
            <consortium name="Ensembl"/>
        </authorList>
    </citation>
    <scope>IDENTIFICATION</scope>
</reference>
<reference evidence="5" key="1">
    <citation type="submission" date="2019-06" db="EMBL/GenBank/DDBJ databases">
        <authorList>
            <consortium name="Wellcome Sanger Institute Data Sharing"/>
        </authorList>
    </citation>
    <scope>NUCLEOTIDE SEQUENCE [LARGE SCALE GENOMIC DNA]</scope>
</reference>
<reference evidence="5" key="3">
    <citation type="submission" date="2025-09" db="UniProtKB">
        <authorList>
            <consortium name="Ensembl"/>
        </authorList>
    </citation>
    <scope>IDENTIFICATION</scope>
</reference>
<dbReference type="GO" id="GO:0004842">
    <property type="term" value="F:ubiquitin-protein transferase activity"/>
    <property type="evidence" value="ECO:0007669"/>
    <property type="project" value="InterPro"/>
</dbReference>
<dbReference type="Ensembl" id="ENSSFAT00005014247.1">
    <property type="protein sequence ID" value="ENSSFAP00005013671.1"/>
    <property type="gene ID" value="ENSSFAG00005007428.1"/>
</dbReference>
<evidence type="ECO:0000259" key="4">
    <source>
        <dbReference type="PROSITE" id="PS50237"/>
    </source>
</evidence>
<dbReference type="Pfam" id="PF00632">
    <property type="entry name" value="HECT"/>
    <property type="match status" value="1"/>
</dbReference>
<name>A0A672G425_SALFA</name>
<evidence type="ECO:0000256" key="2">
    <source>
        <dbReference type="ARBA" id="ARBA00022786"/>
    </source>
</evidence>
<feature type="domain" description="HECT" evidence="4">
    <location>
        <begin position="1"/>
        <end position="65"/>
    </location>
</feature>
<evidence type="ECO:0000256" key="1">
    <source>
        <dbReference type="ARBA" id="ARBA00022679"/>
    </source>
</evidence>
<keyword evidence="6" id="KW-1185">Reference proteome</keyword>
<dbReference type="Proteomes" id="UP000472267">
    <property type="component" value="Chromosome 11"/>
</dbReference>
<organism evidence="5 6">
    <name type="scientific">Salarias fasciatus</name>
    <name type="common">Jewelled blenny</name>
    <name type="synonym">Blennius fasciatus</name>
    <dbReference type="NCBI Taxonomy" id="181472"/>
    <lineage>
        <taxon>Eukaryota</taxon>
        <taxon>Metazoa</taxon>
        <taxon>Chordata</taxon>
        <taxon>Craniata</taxon>
        <taxon>Vertebrata</taxon>
        <taxon>Euteleostomi</taxon>
        <taxon>Actinopterygii</taxon>
        <taxon>Neopterygii</taxon>
        <taxon>Teleostei</taxon>
        <taxon>Neoteleostei</taxon>
        <taxon>Acanthomorphata</taxon>
        <taxon>Ovalentaria</taxon>
        <taxon>Blenniimorphae</taxon>
        <taxon>Blenniiformes</taxon>
        <taxon>Blennioidei</taxon>
        <taxon>Blenniidae</taxon>
        <taxon>Salariinae</taxon>
        <taxon>Salarias</taxon>
    </lineage>
</organism>
<dbReference type="InterPro" id="IPR035983">
    <property type="entry name" value="Hect_E3_ubiquitin_ligase"/>
</dbReference>
<accession>A0A672G425</accession>
<dbReference type="AlphaFoldDB" id="A0A672G425"/>
<protein>
    <recommendedName>
        <fullName evidence="4">HECT domain-containing protein</fullName>
    </recommendedName>
</protein>
<dbReference type="Gene3D" id="3.30.2410.10">
    <property type="entry name" value="Hect, E3 ligase catalytic domain"/>
    <property type="match status" value="1"/>
</dbReference>
<keyword evidence="1" id="KW-0808">Transferase</keyword>
<evidence type="ECO:0000313" key="5">
    <source>
        <dbReference type="Ensembl" id="ENSSFAP00005013671.1"/>
    </source>
</evidence>
<evidence type="ECO:0000313" key="6">
    <source>
        <dbReference type="Proteomes" id="UP000472267"/>
    </source>
</evidence>
<dbReference type="SUPFAM" id="SSF56204">
    <property type="entry name" value="Hect, E3 ligase catalytic domain"/>
    <property type="match status" value="1"/>
</dbReference>
<evidence type="ECO:0000256" key="3">
    <source>
        <dbReference type="PROSITE-ProRule" id="PRU00104"/>
    </source>
</evidence>
<dbReference type="InParanoid" id="A0A672G425"/>
<dbReference type="InterPro" id="IPR000569">
    <property type="entry name" value="HECT_dom"/>
</dbReference>
<keyword evidence="2 3" id="KW-0833">Ubl conjugation pathway</keyword>
<sequence length="77" mass="8444">PSMTVQTILVFATGASETPPIGFSPAPSIEFLRDDSHGYSTNMFPIANTCINCLKLPIITSYKHLFFSYHVAALFGF</sequence>
<proteinExistence type="predicted"/>
<feature type="active site" description="Glycyl thioester intermediate" evidence="3">
    <location>
        <position position="50"/>
    </location>
</feature>
<dbReference type="PROSITE" id="PS50237">
    <property type="entry name" value="HECT"/>
    <property type="match status" value="1"/>
</dbReference>